<feature type="region of interest" description="Disordered" evidence="10">
    <location>
        <begin position="110"/>
        <end position="135"/>
    </location>
</feature>
<dbReference type="InterPro" id="IPR017907">
    <property type="entry name" value="Znf_RING_CS"/>
</dbReference>
<keyword evidence="6 7" id="KW-0539">Nucleus</keyword>
<dbReference type="GO" id="GO:0008270">
    <property type="term" value="F:zinc ion binding"/>
    <property type="evidence" value="ECO:0007669"/>
    <property type="project" value="UniProtKB-KW"/>
</dbReference>
<evidence type="ECO:0000256" key="4">
    <source>
        <dbReference type="ARBA" id="ARBA00022771"/>
    </source>
</evidence>
<dbReference type="PROSITE" id="PS50089">
    <property type="entry name" value="ZF_RING_2"/>
    <property type="match status" value="1"/>
</dbReference>
<accession>A0A2P6NCI1</accession>
<name>A0A2P6NCI1_9EUKA</name>
<dbReference type="Pfam" id="PF04641">
    <property type="entry name" value="Rtf2"/>
    <property type="match status" value="1"/>
</dbReference>
<proteinExistence type="inferred from homology"/>
<dbReference type="SMART" id="SM00184">
    <property type="entry name" value="RING"/>
    <property type="match status" value="2"/>
</dbReference>
<evidence type="ECO:0000313" key="12">
    <source>
        <dbReference type="EMBL" id="PRP81674.1"/>
    </source>
</evidence>
<dbReference type="Proteomes" id="UP000241769">
    <property type="component" value="Unassembled WGS sequence"/>
</dbReference>
<comment type="function">
    <text evidence="7">Regulates nitric oxide production.</text>
</comment>
<protein>
    <recommendedName>
        <fullName evidence="7">Nitric oxide synthase-interacting protein homolog</fullName>
    </recommendedName>
</protein>
<dbReference type="PROSITE" id="PS00518">
    <property type="entry name" value="ZF_RING_1"/>
    <property type="match status" value="1"/>
</dbReference>
<dbReference type="InParanoid" id="A0A2P6NCI1"/>
<dbReference type="STRING" id="1890364.A0A2P6NCI1"/>
<dbReference type="InterPro" id="IPR013083">
    <property type="entry name" value="Znf_RING/FYVE/PHD"/>
</dbReference>
<evidence type="ECO:0000256" key="1">
    <source>
        <dbReference type="ARBA" id="ARBA00004123"/>
    </source>
</evidence>
<dbReference type="OrthoDB" id="116827at2759"/>
<dbReference type="PANTHER" id="PTHR13063:SF10">
    <property type="entry name" value="NITRIC OXIDE SYNTHASE-INTERACTING PROTEIN"/>
    <property type="match status" value="1"/>
</dbReference>
<keyword evidence="9" id="KW-0175">Coiled coil</keyword>
<evidence type="ECO:0000256" key="3">
    <source>
        <dbReference type="ARBA" id="ARBA00022723"/>
    </source>
</evidence>
<dbReference type="GO" id="GO:0005634">
    <property type="term" value="C:nucleus"/>
    <property type="evidence" value="ECO:0007669"/>
    <property type="project" value="UniProtKB-SubCell"/>
</dbReference>
<dbReference type="Gene3D" id="3.30.40.10">
    <property type="entry name" value="Zinc/RING finger domain, C3HC4 (zinc finger)"/>
    <property type="match status" value="2"/>
</dbReference>
<gene>
    <name evidence="12" type="ORF">PROFUN_01181</name>
</gene>
<evidence type="ECO:0000256" key="6">
    <source>
        <dbReference type="ARBA" id="ARBA00023242"/>
    </source>
</evidence>
<dbReference type="PANTHER" id="PTHR13063">
    <property type="entry name" value="ENOS INTERACTING PROTEIN"/>
    <property type="match status" value="1"/>
</dbReference>
<dbReference type="AlphaFoldDB" id="A0A2P6NCI1"/>
<keyword evidence="4 8" id="KW-0863">Zinc-finger</keyword>
<evidence type="ECO:0000256" key="2">
    <source>
        <dbReference type="ARBA" id="ARBA00008126"/>
    </source>
</evidence>
<evidence type="ECO:0000256" key="9">
    <source>
        <dbReference type="SAM" id="Coils"/>
    </source>
</evidence>
<dbReference type="InterPro" id="IPR016818">
    <property type="entry name" value="NOSIP"/>
</dbReference>
<evidence type="ECO:0000256" key="10">
    <source>
        <dbReference type="SAM" id="MobiDB-lite"/>
    </source>
</evidence>
<dbReference type="PIRSF" id="PIRSF023577">
    <property type="entry name" value="ENOS_interacting"/>
    <property type="match status" value="1"/>
</dbReference>
<dbReference type="InterPro" id="IPR031790">
    <property type="entry name" value="Znf-NOSIP"/>
</dbReference>
<dbReference type="FunCoup" id="A0A2P6NCI1">
    <property type="interactions" value="769"/>
</dbReference>
<dbReference type="GO" id="GO:0061630">
    <property type="term" value="F:ubiquitin protein ligase activity"/>
    <property type="evidence" value="ECO:0007669"/>
    <property type="project" value="InterPro"/>
</dbReference>
<keyword evidence="5" id="KW-0862">Zinc</keyword>
<comment type="caution">
    <text evidence="12">The sequence shown here is derived from an EMBL/GenBank/DDBJ whole genome shotgun (WGS) entry which is preliminary data.</text>
</comment>
<feature type="coiled-coil region" evidence="9">
    <location>
        <begin position="74"/>
        <end position="104"/>
    </location>
</feature>
<dbReference type="InterPro" id="IPR001841">
    <property type="entry name" value="Znf_RING"/>
</dbReference>
<reference evidence="12 13" key="1">
    <citation type="journal article" date="2018" name="Genome Biol. Evol.">
        <title>Multiple Roots of Fruiting Body Formation in Amoebozoa.</title>
        <authorList>
            <person name="Hillmann F."/>
            <person name="Forbes G."/>
            <person name="Novohradska S."/>
            <person name="Ferling I."/>
            <person name="Riege K."/>
            <person name="Groth M."/>
            <person name="Westermann M."/>
            <person name="Marz M."/>
            <person name="Spaller T."/>
            <person name="Winckler T."/>
            <person name="Schaap P."/>
            <person name="Glockner G."/>
        </authorList>
    </citation>
    <scope>NUCLEOTIDE SEQUENCE [LARGE SCALE GENOMIC DNA]</scope>
    <source>
        <strain evidence="12 13">Jena</strain>
    </source>
</reference>
<dbReference type="EMBL" id="MDYQ01000121">
    <property type="protein sequence ID" value="PRP81674.1"/>
    <property type="molecule type" value="Genomic_DNA"/>
</dbReference>
<comment type="similarity">
    <text evidence="2 7">Belongs to the NOSIP family.</text>
</comment>
<evidence type="ECO:0000313" key="13">
    <source>
        <dbReference type="Proteomes" id="UP000241769"/>
    </source>
</evidence>
<dbReference type="SUPFAM" id="SSF57850">
    <property type="entry name" value="RING/U-box"/>
    <property type="match status" value="2"/>
</dbReference>
<organism evidence="12 13">
    <name type="scientific">Planoprotostelium fungivorum</name>
    <dbReference type="NCBI Taxonomy" id="1890364"/>
    <lineage>
        <taxon>Eukaryota</taxon>
        <taxon>Amoebozoa</taxon>
        <taxon>Evosea</taxon>
        <taxon>Variosea</taxon>
        <taxon>Cavosteliida</taxon>
        <taxon>Cavosteliaceae</taxon>
        <taxon>Planoprotostelium</taxon>
    </lineage>
</organism>
<evidence type="ECO:0000256" key="7">
    <source>
        <dbReference type="PIRNR" id="PIRNR023577"/>
    </source>
</evidence>
<sequence>MSRHSKHNVSSSVFTYHERKLLKYGTQTERLGSDSLKEFDACSLCLHSVVEPVICRKGHLFCRECAIEFLFTQKTEIARQLAKFEEQENKLKSQRDEQASEQKRKDIEEFDKQAHGLLPDSNKKSTYAPAQKKSKTTDGQALVVFEEKKEEIKKVEVQPEESKPKLNAFWIPGVTTAVGPDLLTKPNAETSCPAGNHTLRHKQLINLKFCDNKEGEKSNKYQCWVCSRTLTNTNKSAALKTCGHVMCVTCLDKLKKDKACPQCSKQYTEKDIINIACDIEYELMLLGTGYAGSSGEKLKASKATPTAWL</sequence>
<evidence type="ECO:0000256" key="8">
    <source>
        <dbReference type="PROSITE-ProRule" id="PRU00175"/>
    </source>
</evidence>
<keyword evidence="13" id="KW-1185">Reference proteome</keyword>
<keyword evidence="3" id="KW-0479">Metal-binding</keyword>
<evidence type="ECO:0000256" key="5">
    <source>
        <dbReference type="ARBA" id="ARBA00022833"/>
    </source>
</evidence>
<dbReference type="Pfam" id="PF15906">
    <property type="entry name" value="zf-NOSIP"/>
    <property type="match status" value="1"/>
</dbReference>
<comment type="subcellular location">
    <subcellularLocation>
        <location evidence="1 7">Nucleus</location>
    </subcellularLocation>
</comment>
<feature type="domain" description="RING-type" evidence="11">
    <location>
        <begin position="223"/>
        <end position="264"/>
    </location>
</feature>
<evidence type="ECO:0000259" key="11">
    <source>
        <dbReference type="PROSITE" id="PS50089"/>
    </source>
</evidence>